<dbReference type="GO" id="GO:0005788">
    <property type="term" value="C:endoplasmic reticulum lumen"/>
    <property type="evidence" value="ECO:0007669"/>
    <property type="project" value="InterPro"/>
</dbReference>
<dbReference type="OMA" id="FPYGDKH"/>
<dbReference type="SUPFAM" id="SSF52833">
    <property type="entry name" value="Thioredoxin-like"/>
    <property type="match status" value="1"/>
</dbReference>
<dbReference type="GeneID" id="17311527"/>
<sequence>MQRVLQLVALVACFAVVSSLSNGVISLDKYTFDKIVGKERPVLVRFDQDYSYGDENDAYEYAAKNATSSEILVASVGISEWGEKENQDLADRFGVKKEDWPRYIFFPKGSKEGVTFSGNKKDTYAILQFIRKQGVWVGLPGCHEKFDELASQFMSSKDKRADIIKQAEKLLAEIKDDKERTSAKFYIAAMRKIEEKGDSFVENESQRLKSMLDKATLKKNKKDEFQTRLNVLSSFNL</sequence>
<keyword evidence="7" id="KW-1185">Reference proteome</keyword>
<dbReference type="OrthoDB" id="417262at2759"/>
<name>L1K341_GUITC</name>
<dbReference type="STRING" id="905079.L1K341"/>
<dbReference type="EnsemblProtists" id="EKX55029">
    <property type="protein sequence ID" value="EKX55029"/>
    <property type="gene ID" value="GUITHDRAFT_99668"/>
</dbReference>
<dbReference type="Pfam" id="PF07749">
    <property type="entry name" value="ERp29"/>
    <property type="match status" value="1"/>
</dbReference>
<evidence type="ECO:0000259" key="4">
    <source>
        <dbReference type="Pfam" id="PF07912"/>
    </source>
</evidence>
<dbReference type="SUPFAM" id="SSF47933">
    <property type="entry name" value="ERP29 C domain-like"/>
    <property type="match status" value="1"/>
</dbReference>
<dbReference type="HOGENOM" id="CLU_061309_0_0_1"/>
<dbReference type="InterPro" id="IPR011679">
    <property type="entry name" value="ERp29_C"/>
</dbReference>
<keyword evidence="2" id="KW-0732">Signal</keyword>
<dbReference type="FunFam" id="1.20.1150.12:FF:000001">
    <property type="entry name" value="Endoplasmic reticulum resident protein 29"/>
    <property type="match status" value="1"/>
</dbReference>
<reference evidence="7" key="2">
    <citation type="submission" date="2012-11" db="EMBL/GenBank/DDBJ databases">
        <authorList>
            <person name="Kuo A."/>
            <person name="Curtis B.A."/>
            <person name="Tanifuji G."/>
            <person name="Burki F."/>
            <person name="Gruber A."/>
            <person name="Irimia M."/>
            <person name="Maruyama S."/>
            <person name="Arias M.C."/>
            <person name="Ball S.G."/>
            <person name="Gile G.H."/>
            <person name="Hirakawa Y."/>
            <person name="Hopkins J.F."/>
            <person name="Rensing S.A."/>
            <person name="Schmutz J."/>
            <person name="Symeonidi A."/>
            <person name="Elias M."/>
            <person name="Eveleigh R.J."/>
            <person name="Herman E.K."/>
            <person name="Klute M.J."/>
            <person name="Nakayama T."/>
            <person name="Obornik M."/>
            <person name="Reyes-Prieto A."/>
            <person name="Armbrust E.V."/>
            <person name="Aves S.J."/>
            <person name="Beiko R.G."/>
            <person name="Coutinho P."/>
            <person name="Dacks J.B."/>
            <person name="Durnford D.G."/>
            <person name="Fast N.M."/>
            <person name="Green B.R."/>
            <person name="Grisdale C."/>
            <person name="Hempe F."/>
            <person name="Henrissat B."/>
            <person name="Hoppner M.P."/>
            <person name="Ishida K.-I."/>
            <person name="Kim E."/>
            <person name="Koreny L."/>
            <person name="Kroth P.G."/>
            <person name="Liu Y."/>
            <person name="Malik S.-B."/>
            <person name="Maier U.G."/>
            <person name="McRose D."/>
            <person name="Mock T."/>
            <person name="Neilson J.A."/>
            <person name="Onodera N.T."/>
            <person name="Poole A.M."/>
            <person name="Pritham E.J."/>
            <person name="Richards T.A."/>
            <person name="Rocap G."/>
            <person name="Roy S.W."/>
            <person name="Sarai C."/>
            <person name="Schaack S."/>
            <person name="Shirato S."/>
            <person name="Slamovits C.H."/>
            <person name="Spencer D.F."/>
            <person name="Suzuki S."/>
            <person name="Worden A.Z."/>
            <person name="Zauner S."/>
            <person name="Barry K."/>
            <person name="Bell C."/>
            <person name="Bharti A.K."/>
            <person name="Crow J.A."/>
            <person name="Grimwood J."/>
            <person name="Kramer R."/>
            <person name="Lindquist E."/>
            <person name="Lucas S."/>
            <person name="Salamov A."/>
            <person name="McFadden G.I."/>
            <person name="Lane C.E."/>
            <person name="Keeling P.J."/>
            <person name="Gray M.W."/>
            <person name="Grigoriev I.V."/>
            <person name="Archibald J.M."/>
        </authorList>
    </citation>
    <scope>NUCLEOTIDE SEQUENCE</scope>
    <source>
        <strain evidence="7">CCMP2712</strain>
    </source>
</reference>
<dbReference type="GO" id="GO:0009306">
    <property type="term" value="P:protein secretion"/>
    <property type="evidence" value="ECO:0007669"/>
    <property type="project" value="InterPro"/>
</dbReference>
<evidence type="ECO:0000256" key="1">
    <source>
        <dbReference type="ARBA" id="ARBA00022824"/>
    </source>
</evidence>
<protein>
    <recommendedName>
        <fullName evidence="8">Endoplasmic reticulum resident protein 29 C-terminal domain-containing protein</fullName>
    </recommendedName>
</protein>
<organism evidence="5">
    <name type="scientific">Guillardia theta (strain CCMP2712)</name>
    <name type="common">Cryptophyte</name>
    <dbReference type="NCBI Taxonomy" id="905079"/>
    <lineage>
        <taxon>Eukaryota</taxon>
        <taxon>Cryptophyceae</taxon>
        <taxon>Pyrenomonadales</taxon>
        <taxon>Geminigeraceae</taxon>
        <taxon>Guillardia</taxon>
    </lineage>
</organism>
<gene>
    <name evidence="5" type="ORF">GUITHDRAFT_99668</name>
</gene>
<dbReference type="EMBL" id="JH992966">
    <property type="protein sequence ID" value="EKX55029.1"/>
    <property type="molecule type" value="Genomic_DNA"/>
</dbReference>
<dbReference type="InterPro" id="IPR012883">
    <property type="entry name" value="ERp29_N"/>
</dbReference>
<reference evidence="5 7" key="1">
    <citation type="journal article" date="2012" name="Nature">
        <title>Algal genomes reveal evolutionary mosaicism and the fate of nucleomorphs.</title>
        <authorList>
            <consortium name="DOE Joint Genome Institute"/>
            <person name="Curtis B.A."/>
            <person name="Tanifuji G."/>
            <person name="Burki F."/>
            <person name="Gruber A."/>
            <person name="Irimia M."/>
            <person name="Maruyama S."/>
            <person name="Arias M.C."/>
            <person name="Ball S.G."/>
            <person name="Gile G.H."/>
            <person name="Hirakawa Y."/>
            <person name="Hopkins J.F."/>
            <person name="Kuo A."/>
            <person name="Rensing S.A."/>
            <person name="Schmutz J."/>
            <person name="Symeonidi A."/>
            <person name="Elias M."/>
            <person name="Eveleigh R.J."/>
            <person name="Herman E.K."/>
            <person name="Klute M.J."/>
            <person name="Nakayama T."/>
            <person name="Obornik M."/>
            <person name="Reyes-Prieto A."/>
            <person name="Armbrust E.V."/>
            <person name="Aves S.J."/>
            <person name="Beiko R.G."/>
            <person name="Coutinho P."/>
            <person name="Dacks J.B."/>
            <person name="Durnford D.G."/>
            <person name="Fast N.M."/>
            <person name="Green B.R."/>
            <person name="Grisdale C.J."/>
            <person name="Hempel F."/>
            <person name="Henrissat B."/>
            <person name="Hoppner M.P."/>
            <person name="Ishida K."/>
            <person name="Kim E."/>
            <person name="Koreny L."/>
            <person name="Kroth P.G."/>
            <person name="Liu Y."/>
            <person name="Malik S.B."/>
            <person name="Maier U.G."/>
            <person name="McRose D."/>
            <person name="Mock T."/>
            <person name="Neilson J.A."/>
            <person name="Onodera N.T."/>
            <person name="Poole A.M."/>
            <person name="Pritham E.J."/>
            <person name="Richards T.A."/>
            <person name="Rocap G."/>
            <person name="Roy S.W."/>
            <person name="Sarai C."/>
            <person name="Schaack S."/>
            <person name="Shirato S."/>
            <person name="Slamovits C.H."/>
            <person name="Spencer D.F."/>
            <person name="Suzuki S."/>
            <person name="Worden A.Z."/>
            <person name="Zauner S."/>
            <person name="Barry K."/>
            <person name="Bell C."/>
            <person name="Bharti A.K."/>
            <person name="Crow J.A."/>
            <person name="Grimwood J."/>
            <person name="Kramer R."/>
            <person name="Lindquist E."/>
            <person name="Lucas S."/>
            <person name="Salamov A."/>
            <person name="McFadden G.I."/>
            <person name="Lane C.E."/>
            <person name="Keeling P.J."/>
            <person name="Gray M.W."/>
            <person name="Grigoriev I.V."/>
            <person name="Archibald J.M."/>
        </authorList>
    </citation>
    <scope>NUCLEOTIDE SEQUENCE</scope>
    <source>
        <strain evidence="5 7">CCMP2712</strain>
    </source>
</reference>
<evidence type="ECO:0000313" key="7">
    <source>
        <dbReference type="Proteomes" id="UP000011087"/>
    </source>
</evidence>
<dbReference type="PANTHER" id="PTHR12211:SF0">
    <property type="entry name" value="ENDOPLASMIC RETICULUM RESIDENT PROTEIN 29"/>
    <property type="match status" value="1"/>
</dbReference>
<dbReference type="InterPro" id="IPR036249">
    <property type="entry name" value="Thioredoxin-like_sf"/>
</dbReference>
<dbReference type="Proteomes" id="UP000011087">
    <property type="component" value="Unassembled WGS sequence"/>
</dbReference>
<feature type="domain" description="ERp29 N-terminal" evidence="4">
    <location>
        <begin position="22"/>
        <end position="140"/>
    </location>
</feature>
<dbReference type="Gene3D" id="1.20.1150.12">
    <property type="entry name" value="Endoplasmic reticulum resident protein 29, C-terminal domain"/>
    <property type="match status" value="1"/>
</dbReference>
<proteinExistence type="predicted"/>
<feature type="domain" description="Endoplasmic reticulum resident protein 29 C-terminal" evidence="3">
    <location>
        <begin position="141"/>
        <end position="235"/>
    </location>
</feature>
<dbReference type="KEGG" id="gtt:GUITHDRAFT_99668"/>
<evidence type="ECO:0000256" key="2">
    <source>
        <dbReference type="SAM" id="SignalP"/>
    </source>
</evidence>
<feature type="signal peptide" evidence="2">
    <location>
        <begin position="1"/>
        <end position="19"/>
    </location>
</feature>
<evidence type="ECO:0000313" key="6">
    <source>
        <dbReference type="EnsemblProtists" id="EKX55029"/>
    </source>
</evidence>
<dbReference type="PaxDb" id="55529-EKX55029"/>
<feature type="chain" id="PRO_5008772224" description="Endoplasmic reticulum resident protein 29 C-terminal domain-containing protein" evidence="2">
    <location>
        <begin position="20"/>
        <end position="237"/>
    </location>
</feature>
<dbReference type="Gene3D" id="3.40.30.10">
    <property type="entry name" value="Glutaredoxin"/>
    <property type="match status" value="1"/>
</dbReference>
<dbReference type="PANTHER" id="PTHR12211">
    <property type="entry name" value="ENDOPLASMIC RETICULUM PROTEIN ERP29"/>
    <property type="match status" value="1"/>
</dbReference>
<dbReference type="InterPro" id="IPR036356">
    <property type="entry name" value="ERp29_C_sf"/>
</dbReference>
<dbReference type="CDD" id="cd00238">
    <property type="entry name" value="ERp29c"/>
    <property type="match status" value="1"/>
</dbReference>
<dbReference type="eggNOG" id="ENOG502QSHC">
    <property type="taxonomic scope" value="Eukaryota"/>
</dbReference>
<dbReference type="Pfam" id="PF07912">
    <property type="entry name" value="ERp29_N"/>
    <property type="match status" value="1"/>
</dbReference>
<evidence type="ECO:0000259" key="3">
    <source>
        <dbReference type="Pfam" id="PF07749"/>
    </source>
</evidence>
<dbReference type="AlphaFoldDB" id="L1K341"/>
<evidence type="ECO:0000313" key="5">
    <source>
        <dbReference type="EMBL" id="EKX55029.1"/>
    </source>
</evidence>
<evidence type="ECO:0008006" key="8">
    <source>
        <dbReference type="Google" id="ProtNLM"/>
    </source>
</evidence>
<dbReference type="InterPro" id="IPR016855">
    <property type="entry name" value="ERp29"/>
</dbReference>
<reference evidence="6" key="3">
    <citation type="submission" date="2015-06" db="UniProtKB">
        <authorList>
            <consortium name="EnsemblProtists"/>
        </authorList>
    </citation>
    <scope>IDENTIFICATION</scope>
</reference>
<accession>L1K341</accession>
<dbReference type="RefSeq" id="XP_005842009.1">
    <property type="nucleotide sequence ID" value="XM_005841952.1"/>
</dbReference>
<keyword evidence="1" id="KW-0256">Endoplasmic reticulum</keyword>